<dbReference type="Proteomes" id="UP000325434">
    <property type="component" value="Unassembled WGS sequence"/>
</dbReference>
<protein>
    <submittedName>
        <fullName evidence="1">Uncharacterized protein</fullName>
    </submittedName>
</protein>
<evidence type="ECO:0000313" key="1">
    <source>
        <dbReference type="EMBL" id="KAB8244413.1"/>
    </source>
</evidence>
<reference evidence="1" key="1">
    <citation type="submission" date="2019-04" db="EMBL/GenBank/DDBJ databases">
        <title>Friends and foes A comparative genomics study of 23 Aspergillus species from section Flavi.</title>
        <authorList>
            <consortium name="DOE Joint Genome Institute"/>
            <person name="Kjaerbolling I."/>
            <person name="Vesth T."/>
            <person name="Frisvad J.C."/>
            <person name="Nybo J.L."/>
            <person name="Theobald S."/>
            <person name="Kildgaard S."/>
            <person name="Isbrandt T."/>
            <person name="Kuo A."/>
            <person name="Sato A."/>
            <person name="Lyhne E.K."/>
            <person name="Kogle M.E."/>
            <person name="Wiebenga A."/>
            <person name="Kun R.S."/>
            <person name="Lubbers R.J."/>
            <person name="Makela M.R."/>
            <person name="Barry K."/>
            <person name="Chovatia M."/>
            <person name="Clum A."/>
            <person name="Daum C."/>
            <person name="Haridas S."/>
            <person name="He G."/>
            <person name="LaButti K."/>
            <person name="Lipzen A."/>
            <person name="Mondo S."/>
            <person name="Riley R."/>
            <person name="Salamov A."/>
            <person name="Simmons B.A."/>
            <person name="Magnuson J.K."/>
            <person name="Henrissat B."/>
            <person name="Mortensen U.H."/>
            <person name="Larsen T.O."/>
            <person name="Devries R.P."/>
            <person name="Grigoriev I.V."/>
            <person name="Machida M."/>
            <person name="Baker S.E."/>
            <person name="Andersen M.R."/>
        </authorList>
    </citation>
    <scope>NUCLEOTIDE SEQUENCE [LARGE SCALE GENOMIC DNA]</scope>
    <source>
        <strain evidence="1">CBS 121.62</strain>
    </source>
</reference>
<organism evidence="1">
    <name type="scientific">Aspergillus flavus</name>
    <dbReference type="NCBI Taxonomy" id="5059"/>
    <lineage>
        <taxon>Eukaryota</taxon>
        <taxon>Fungi</taxon>
        <taxon>Dikarya</taxon>
        <taxon>Ascomycota</taxon>
        <taxon>Pezizomycotina</taxon>
        <taxon>Eurotiomycetes</taxon>
        <taxon>Eurotiomycetidae</taxon>
        <taxon>Eurotiales</taxon>
        <taxon>Aspergillaceae</taxon>
        <taxon>Aspergillus</taxon>
        <taxon>Aspergillus subgen. Circumdati</taxon>
    </lineage>
</organism>
<name>A0A5N6GVD4_ASPFL</name>
<proteinExistence type="predicted"/>
<dbReference type="EMBL" id="ML734627">
    <property type="protein sequence ID" value="KAB8244413.1"/>
    <property type="molecule type" value="Genomic_DNA"/>
</dbReference>
<accession>A0A5N6GVD4</accession>
<sequence>MAFNLTLLQLAGRTVSGEDDLSLSLYRPAALVLHLFYPRIIFGRSSSPLPRLSSASAFHTLCLCPIGWQEDAGICSPRIYPPGRSCPIAH</sequence>
<gene>
    <name evidence="1" type="ORF">BDV35DRAFT_359930</name>
</gene>
<dbReference type="AlphaFoldDB" id="A0A5N6GVD4"/>